<reference evidence="2 3" key="2">
    <citation type="submission" date="2018-11" db="EMBL/GenBank/DDBJ databases">
        <authorList>
            <consortium name="Pathogen Informatics"/>
        </authorList>
    </citation>
    <scope>NUCLEOTIDE SEQUENCE [LARGE SCALE GENOMIC DNA]</scope>
    <source>
        <strain evidence="2 3">MHpl1</strain>
    </source>
</reference>
<organism evidence="4">
    <name type="scientific">Haemonchus placei</name>
    <name type="common">Barber's pole worm</name>
    <dbReference type="NCBI Taxonomy" id="6290"/>
    <lineage>
        <taxon>Eukaryota</taxon>
        <taxon>Metazoa</taxon>
        <taxon>Ecdysozoa</taxon>
        <taxon>Nematoda</taxon>
        <taxon>Chromadorea</taxon>
        <taxon>Rhabditida</taxon>
        <taxon>Rhabditina</taxon>
        <taxon>Rhabditomorpha</taxon>
        <taxon>Strongyloidea</taxon>
        <taxon>Trichostrongylidae</taxon>
        <taxon>Haemonchus</taxon>
    </lineage>
</organism>
<sequence>MDRHRPILRKLAETSAGGKEKFYGLPNEESKETAKTPPVPKPVQPPVEKKKKSHPKMFVVS</sequence>
<protein>
    <submittedName>
        <fullName evidence="4">DEAD/DEAH box helicase</fullName>
    </submittedName>
</protein>
<evidence type="ECO:0000313" key="4">
    <source>
        <dbReference type="WBParaSite" id="HPLM_0000063301-mRNA-1"/>
    </source>
</evidence>
<feature type="compositionally biased region" description="Basic and acidic residues" evidence="1">
    <location>
        <begin position="18"/>
        <end position="34"/>
    </location>
</feature>
<reference evidence="4" key="1">
    <citation type="submission" date="2017-02" db="UniProtKB">
        <authorList>
            <consortium name="WormBaseParasite"/>
        </authorList>
    </citation>
    <scope>IDENTIFICATION</scope>
</reference>
<evidence type="ECO:0000313" key="2">
    <source>
        <dbReference type="EMBL" id="VDO05926.1"/>
    </source>
</evidence>
<keyword evidence="3" id="KW-1185">Reference proteome</keyword>
<gene>
    <name evidence="2" type="ORF">HPLM_LOCUS634</name>
</gene>
<accession>A0A0N4VTL6</accession>
<dbReference type="Proteomes" id="UP000268014">
    <property type="component" value="Unassembled WGS sequence"/>
</dbReference>
<proteinExistence type="predicted"/>
<evidence type="ECO:0000256" key="1">
    <source>
        <dbReference type="SAM" id="MobiDB-lite"/>
    </source>
</evidence>
<dbReference type="WBParaSite" id="HPLM_0000063301-mRNA-1">
    <property type="protein sequence ID" value="HPLM_0000063301-mRNA-1"/>
    <property type="gene ID" value="HPLM_0000063301"/>
</dbReference>
<dbReference type="EMBL" id="UZAF01000509">
    <property type="protein sequence ID" value="VDO05926.1"/>
    <property type="molecule type" value="Genomic_DNA"/>
</dbReference>
<dbReference type="AlphaFoldDB" id="A0A0N4VTL6"/>
<feature type="region of interest" description="Disordered" evidence="1">
    <location>
        <begin position="1"/>
        <end position="61"/>
    </location>
</feature>
<evidence type="ECO:0000313" key="3">
    <source>
        <dbReference type="Proteomes" id="UP000268014"/>
    </source>
</evidence>
<name>A0A0N4VTL6_HAEPC</name>